<organism evidence="1 2">
    <name type="scientific">Sarocladium strictum</name>
    <name type="common">Black bundle disease fungus</name>
    <name type="synonym">Acremonium strictum</name>
    <dbReference type="NCBI Taxonomy" id="5046"/>
    <lineage>
        <taxon>Eukaryota</taxon>
        <taxon>Fungi</taxon>
        <taxon>Dikarya</taxon>
        <taxon>Ascomycota</taxon>
        <taxon>Pezizomycotina</taxon>
        <taxon>Sordariomycetes</taxon>
        <taxon>Hypocreomycetidae</taxon>
        <taxon>Hypocreales</taxon>
        <taxon>Sarocladiaceae</taxon>
        <taxon>Sarocladium</taxon>
    </lineage>
</organism>
<accession>A0AA39GDI3</accession>
<protein>
    <submittedName>
        <fullName evidence="1">Uncharacterized protein</fullName>
    </submittedName>
</protein>
<keyword evidence="2" id="KW-1185">Reference proteome</keyword>
<evidence type="ECO:0000313" key="1">
    <source>
        <dbReference type="EMBL" id="KAK0384102.1"/>
    </source>
</evidence>
<dbReference type="EMBL" id="JAPDFR010000008">
    <property type="protein sequence ID" value="KAK0384102.1"/>
    <property type="molecule type" value="Genomic_DNA"/>
</dbReference>
<evidence type="ECO:0000313" key="2">
    <source>
        <dbReference type="Proteomes" id="UP001175261"/>
    </source>
</evidence>
<comment type="caution">
    <text evidence="1">The sequence shown here is derived from an EMBL/GenBank/DDBJ whole genome shotgun (WGS) entry which is preliminary data.</text>
</comment>
<dbReference type="AlphaFoldDB" id="A0AA39GDI3"/>
<dbReference type="Proteomes" id="UP001175261">
    <property type="component" value="Unassembled WGS sequence"/>
</dbReference>
<reference evidence="1" key="1">
    <citation type="submission" date="2022-10" db="EMBL/GenBank/DDBJ databases">
        <title>Determination and structural analysis of whole genome sequence of Sarocladium strictum F4-1.</title>
        <authorList>
            <person name="Hu L."/>
            <person name="Jiang Y."/>
        </authorList>
    </citation>
    <scope>NUCLEOTIDE SEQUENCE</scope>
    <source>
        <strain evidence="1">F4-1</strain>
    </source>
</reference>
<sequence length="407" mass="44159">MSLDLTPPQACHWDPDQMHVLEFLDFDHATDSRKLMESDGDTSATLSQAEAGLNKKHTMMNMLASLAEIEGDPDLKATDHWPVSHQISASASKDYGTELPLASTSMSQKSEFEHDKSSGHATQALQNLSSSKLGSAVGFAPRCHEHSLNPHQQLSTAMMPRLGQQQSEISTNNSSGMSLPLSVTTTSSNGASFDPESLEARFERLLSMVEEAGFDSIDSMVATYYTAHFSDQSIMQPMQAASRTRRLRTLLTALQSGQHSWTEREKCAYSEEVTRAAEQIYAEELRGKSQVLCSSSASSSGGDFGADQSGSIATTYHLADVQTGGGGGEFPLPRSPTGTADVAQRIMEILSGPEAAEFLQRERASFQTRAPETWSLMNELARSAGVQPYRRADLSAIVLYLLTCTST</sequence>
<name>A0AA39GDI3_SARSR</name>
<gene>
    <name evidence="1" type="ORF">NLU13_8191</name>
</gene>
<proteinExistence type="predicted"/>